<proteinExistence type="predicted"/>
<geneLocation type="plasmid" evidence="1">
    <name>pTSC2</name>
</geneLocation>
<reference evidence="1" key="1">
    <citation type="submission" date="2009-09" db="EMBL/GenBank/DDBJ databases">
        <title>The complete DNA sequence of thermophilic Streptomyces plasmid pTSC2.</title>
        <authorList>
            <person name="Zhang Z."/>
            <person name="Chen W."/>
            <person name="Qin Z."/>
        </authorList>
    </citation>
    <scope>NUCLEOTIDE SEQUENCE</scope>
    <source>
        <strain evidence="1">X3</strain>
        <plasmid evidence="1">pTSC2</plasmid>
    </source>
</reference>
<sequence length="161" mass="17511">MCKKCTPPPTRGDPMSDCTCPFCQILDAGVTETIEDVTAPVRVRTAERTAVITWTETSDPRGFVASAMQEKLGAALAALGDDIHGGIGDLTPEQALRAAQQTSRLVTTLRLRVAAQIVSLRDDHGLSWRQIAAALYGDPDRSQSHVRSQYDYGRRMLGKVI</sequence>
<dbReference type="EMBL" id="GQ984145">
    <property type="protein sequence ID" value="ACX54948.1"/>
    <property type="molecule type" value="Genomic_DNA"/>
</dbReference>
<name>D0F1Q2_9ACTN</name>
<accession>D0F1Q2</accession>
<protein>
    <submittedName>
        <fullName evidence="1">PTSC2.4c</fullName>
    </submittedName>
</protein>
<keyword evidence="1" id="KW-0614">Plasmid</keyword>
<organism evidence="1">
    <name type="scientific">Streptomyces sp. x3</name>
    <dbReference type="NCBI Taxonomy" id="682314"/>
    <lineage>
        <taxon>Bacteria</taxon>
        <taxon>Bacillati</taxon>
        <taxon>Actinomycetota</taxon>
        <taxon>Actinomycetes</taxon>
        <taxon>Kitasatosporales</taxon>
        <taxon>Streptomycetaceae</taxon>
        <taxon>Streptomyces</taxon>
    </lineage>
</organism>
<dbReference type="AlphaFoldDB" id="D0F1Q2"/>
<evidence type="ECO:0000313" key="1">
    <source>
        <dbReference type="EMBL" id="ACX54948.1"/>
    </source>
</evidence>